<reference evidence="1 2" key="1">
    <citation type="submission" date="2018-12" db="EMBL/GenBank/DDBJ databases">
        <title>Flammeovirga pectinis sp. nov., isolated from the gut of the Korean scallop, Patinopecten yessoensis.</title>
        <authorList>
            <person name="Bae J.-W."/>
            <person name="Jeong Y.-S."/>
            <person name="Kang W."/>
        </authorList>
    </citation>
    <scope>NUCLEOTIDE SEQUENCE [LARGE SCALE GENOMIC DNA]</scope>
    <source>
        <strain evidence="1 2">L12M1</strain>
    </source>
</reference>
<gene>
    <name evidence="1" type="ORF">EI427_13130</name>
</gene>
<name>A0A3Q9FRM3_9BACT</name>
<protein>
    <submittedName>
        <fullName evidence="1">Uncharacterized protein</fullName>
    </submittedName>
</protein>
<dbReference type="KEGG" id="fll:EI427_13130"/>
<proteinExistence type="predicted"/>
<keyword evidence="2" id="KW-1185">Reference proteome</keyword>
<sequence length="103" mass="12406">MKVSDFISKEESGNREVKIDKVEFSLIHDGANDNLGMLYMHVYYFINNYDEKPMCRTYKFSHLHTEDWLYYILIGGNQNIEARKWLLERMRTQYGISFLKILK</sequence>
<dbReference type="OrthoDB" id="980490at2"/>
<dbReference type="EMBL" id="CP034562">
    <property type="protein sequence ID" value="AZQ63148.1"/>
    <property type="molecule type" value="Genomic_DNA"/>
</dbReference>
<accession>A0A3Q9FRM3</accession>
<evidence type="ECO:0000313" key="1">
    <source>
        <dbReference type="EMBL" id="AZQ63148.1"/>
    </source>
</evidence>
<dbReference type="AlphaFoldDB" id="A0A3Q9FRM3"/>
<dbReference type="Proteomes" id="UP000267268">
    <property type="component" value="Chromosome 1"/>
</dbReference>
<dbReference type="RefSeq" id="WP_126615358.1">
    <property type="nucleotide sequence ID" value="NZ_CP034562.1"/>
</dbReference>
<evidence type="ECO:0000313" key="2">
    <source>
        <dbReference type="Proteomes" id="UP000267268"/>
    </source>
</evidence>
<organism evidence="1 2">
    <name type="scientific">Flammeovirga pectinis</name>
    <dbReference type="NCBI Taxonomy" id="2494373"/>
    <lineage>
        <taxon>Bacteria</taxon>
        <taxon>Pseudomonadati</taxon>
        <taxon>Bacteroidota</taxon>
        <taxon>Cytophagia</taxon>
        <taxon>Cytophagales</taxon>
        <taxon>Flammeovirgaceae</taxon>
        <taxon>Flammeovirga</taxon>
    </lineage>
</organism>